<dbReference type="AlphaFoldDB" id="A0A9N8YYI5"/>
<evidence type="ECO:0000256" key="9">
    <source>
        <dbReference type="SAM" id="MobiDB-lite"/>
    </source>
</evidence>
<sequence length="882" mass="101098">MEYSDQSTNDDNPFLRPSNSANTIPSLFNNQSRATSVSSTSFPLFSATGKNYGNPVLHSPESSIKSGIRNIMSPLSSIKRARTSVAGGLQSARKKSRYESHTAPIFGDRVTTTIPVRTPFGASSDYSPSESPFSSMFRIPSDLVSDVPPSTKEQSEEIKKLLAQLKEARVSAKIMERELRLKQSDYERKISRLNGQKADMMIKYEELHAEKSRLEKELESYKSTEEEVEERNNTSRAKMEEMIEKANLENQDLRQQLHETNTKLLRLEVAYNKQETDHPLEMQKLSSKASRCETMLAAANDEIEELKKLLSSRQALLSETQHRLTAAEQKLSNYKVNSFELDNVDVYKTKIKEQSSRLRSLEEANQNLNGEVKMLRMASPSLQVLKEDRDSMRAELYKMKPLYRSIADLEAENANLKKERLEWAQYFDQQTEDKSVTPSALCKEVAARRIATDALKERINNLNEHLRNKDVIISDKESQILNLSVKYDNLERQYQVAVKTWERRKALLEKNIETYRDFMASTDEEQKKINESYDTKQSERIQKLEEIIEEYQKTLDEALSNTTNSQQSDAVEAVDGGTNEALKLQVEILLNRNNELEGIIEQFKANNVLLERETGGLKEQLRILERSIIQIQNTEHEVTRKNEELDKSLDRVNAENAALRKETVQLYKQISDLERAVGSGQFNKETTRVLELKDNPESREQAIRESTLAALTNENKKLLETLQKLQAEVASAGGDRNMDETDVIPTQSYKNLETRLQGEIAEKEKMISRLKEVWKAKANEYRQAVYSLLGYRFDFLENGSVRLTSTYSENKEHSFIFTSDEDNHGTMQLIGGNENYIRSLEHLRKFWVSERGSIPCFLSALTLELFDKTPEGQSAGWIRTDT</sequence>
<dbReference type="PANTHER" id="PTHR23168:SF0">
    <property type="entry name" value="MITOTIC SPINDLE ASSEMBLY CHECKPOINT PROTEIN MAD1"/>
    <property type="match status" value="1"/>
</dbReference>
<evidence type="ECO:0000313" key="11">
    <source>
        <dbReference type="Proteomes" id="UP000789572"/>
    </source>
</evidence>
<dbReference type="GO" id="GO:0051301">
    <property type="term" value="P:cell division"/>
    <property type="evidence" value="ECO:0007669"/>
    <property type="project" value="UniProtKB-KW"/>
</dbReference>
<dbReference type="Pfam" id="PF05557">
    <property type="entry name" value="MAD"/>
    <property type="match status" value="2"/>
</dbReference>
<evidence type="ECO:0000256" key="7">
    <source>
        <dbReference type="ARBA" id="ARBA00023306"/>
    </source>
</evidence>
<reference evidence="10" key="1">
    <citation type="submission" date="2021-06" db="EMBL/GenBank/DDBJ databases">
        <authorList>
            <person name="Kallberg Y."/>
            <person name="Tangrot J."/>
            <person name="Rosling A."/>
        </authorList>
    </citation>
    <scope>NUCLEOTIDE SEQUENCE</scope>
    <source>
        <strain evidence="10">IA702</strain>
    </source>
</reference>
<keyword evidence="7" id="KW-0131">Cell cycle</keyword>
<dbReference type="Gene3D" id="3.30.457.60">
    <property type="match status" value="1"/>
</dbReference>
<dbReference type="Proteomes" id="UP000789572">
    <property type="component" value="Unassembled WGS sequence"/>
</dbReference>
<keyword evidence="8" id="KW-0175">Coiled coil</keyword>
<dbReference type="GO" id="GO:0000776">
    <property type="term" value="C:kinetochore"/>
    <property type="evidence" value="ECO:0007669"/>
    <property type="project" value="TreeGrafter"/>
</dbReference>
<feature type="coiled-coil region" evidence="8">
    <location>
        <begin position="151"/>
        <end position="426"/>
    </location>
</feature>
<dbReference type="GO" id="GO:0051315">
    <property type="term" value="P:attachment of mitotic spindle microtubules to kinetochore"/>
    <property type="evidence" value="ECO:0007669"/>
    <property type="project" value="TreeGrafter"/>
</dbReference>
<evidence type="ECO:0000256" key="1">
    <source>
        <dbReference type="ARBA" id="ARBA00004123"/>
    </source>
</evidence>
<organism evidence="10 11">
    <name type="scientific">Paraglomus occultum</name>
    <dbReference type="NCBI Taxonomy" id="144539"/>
    <lineage>
        <taxon>Eukaryota</taxon>
        <taxon>Fungi</taxon>
        <taxon>Fungi incertae sedis</taxon>
        <taxon>Mucoromycota</taxon>
        <taxon>Glomeromycotina</taxon>
        <taxon>Glomeromycetes</taxon>
        <taxon>Paraglomerales</taxon>
        <taxon>Paraglomeraceae</taxon>
        <taxon>Paraglomus</taxon>
    </lineage>
</organism>
<feature type="coiled-coil region" evidence="8">
    <location>
        <begin position="534"/>
        <end position="676"/>
    </location>
</feature>
<gene>
    <name evidence="10" type="ORF">POCULU_LOCUS212</name>
</gene>
<feature type="coiled-coil region" evidence="8">
    <location>
        <begin position="708"/>
        <end position="769"/>
    </location>
</feature>
<dbReference type="Gene3D" id="1.10.287.1490">
    <property type="match status" value="1"/>
</dbReference>
<dbReference type="Gene3D" id="1.20.5.170">
    <property type="match status" value="1"/>
</dbReference>
<dbReference type="SUPFAM" id="SSF75704">
    <property type="entry name" value="Mitotic arrest deficient-like 1, Mad1"/>
    <property type="match status" value="1"/>
</dbReference>
<dbReference type="InterPro" id="IPR008672">
    <property type="entry name" value="Mad1"/>
</dbReference>
<feature type="region of interest" description="Disordered" evidence="9">
    <location>
        <begin position="1"/>
        <end position="40"/>
    </location>
</feature>
<dbReference type="OrthoDB" id="331602at2759"/>
<dbReference type="PANTHER" id="PTHR23168">
    <property type="entry name" value="MITOTIC SPINDLE ASSEMBLY CHECKPOINT PROTEIN MAD1 MITOTIC ARREST DEFICIENT-LIKE PROTEIN 1"/>
    <property type="match status" value="1"/>
</dbReference>
<evidence type="ECO:0000256" key="8">
    <source>
        <dbReference type="SAM" id="Coils"/>
    </source>
</evidence>
<dbReference type="Gene3D" id="6.10.250.90">
    <property type="match status" value="1"/>
</dbReference>
<dbReference type="GO" id="GO:0072686">
    <property type="term" value="C:mitotic spindle"/>
    <property type="evidence" value="ECO:0007669"/>
    <property type="project" value="TreeGrafter"/>
</dbReference>
<evidence type="ECO:0000256" key="3">
    <source>
        <dbReference type="ARBA" id="ARBA00022019"/>
    </source>
</evidence>
<dbReference type="GO" id="GO:0005635">
    <property type="term" value="C:nuclear envelope"/>
    <property type="evidence" value="ECO:0007669"/>
    <property type="project" value="TreeGrafter"/>
</dbReference>
<evidence type="ECO:0000256" key="5">
    <source>
        <dbReference type="ARBA" id="ARBA00022776"/>
    </source>
</evidence>
<accession>A0A9N8YYI5</accession>
<proteinExistence type="inferred from homology"/>
<evidence type="ECO:0000313" key="10">
    <source>
        <dbReference type="EMBL" id="CAG8454439.1"/>
    </source>
</evidence>
<comment type="subcellular location">
    <subcellularLocation>
        <location evidence="1">Nucleus</location>
    </subcellularLocation>
</comment>
<name>A0A9N8YYI5_9GLOM</name>
<comment type="caution">
    <text evidence="10">The sequence shown here is derived from an EMBL/GenBank/DDBJ whole genome shotgun (WGS) entry which is preliminary data.</text>
</comment>
<evidence type="ECO:0000256" key="6">
    <source>
        <dbReference type="ARBA" id="ARBA00023242"/>
    </source>
</evidence>
<keyword evidence="11" id="KW-1185">Reference proteome</keyword>
<dbReference type="EMBL" id="CAJVPJ010000010">
    <property type="protein sequence ID" value="CAG8454439.1"/>
    <property type="molecule type" value="Genomic_DNA"/>
</dbReference>
<comment type="similarity">
    <text evidence="2">Belongs to the MAD1 family.</text>
</comment>
<dbReference type="GO" id="GO:0007094">
    <property type="term" value="P:mitotic spindle assembly checkpoint signaling"/>
    <property type="evidence" value="ECO:0007669"/>
    <property type="project" value="InterPro"/>
</dbReference>
<keyword evidence="6" id="KW-0539">Nucleus</keyword>
<keyword evidence="5" id="KW-0498">Mitosis</keyword>
<evidence type="ECO:0000256" key="4">
    <source>
        <dbReference type="ARBA" id="ARBA00022618"/>
    </source>
</evidence>
<keyword evidence="4" id="KW-0132">Cell division</keyword>
<evidence type="ECO:0000256" key="2">
    <source>
        <dbReference type="ARBA" id="ARBA00008029"/>
    </source>
</evidence>
<protein>
    <recommendedName>
        <fullName evidence="3">Spindle assembly checkpoint component MAD1</fullName>
    </recommendedName>
</protein>